<reference evidence="2 3" key="1">
    <citation type="journal article" date="2016" name="Genome Biol. Evol.">
        <title>Divergent and convergent evolution of fungal pathogenicity.</title>
        <authorList>
            <person name="Shang Y."/>
            <person name="Xiao G."/>
            <person name="Zheng P."/>
            <person name="Cen K."/>
            <person name="Zhan S."/>
            <person name="Wang C."/>
        </authorList>
    </citation>
    <scope>NUCLEOTIDE SEQUENCE [LARGE SCALE GENOMIC DNA]</scope>
    <source>
        <strain evidence="2 3">ARSEF 2679</strain>
    </source>
</reference>
<evidence type="ECO:0000313" key="3">
    <source>
        <dbReference type="Proteomes" id="UP000076744"/>
    </source>
</evidence>
<feature type="compositionally biased region" description="Basic residues" evidence="1">
    <location>
        <begin position="143"/>
        <end position="152"/>
    </location>
</feature>
<feature type="region of interest" description="Disordered" evidence="1">
    <location>
        <begin position="85"/>
        <end position="163"/>
    </location>
</feature>
<proteinExistence type="predicted"/>
<comment type="caution">
    <text evidence="2">The sequence shown here is derived from an EMBL/GenBank/DDBJ whole genome shotgun (WGS) entry which is preliminary data.</text>
</comment>
<protein>
    <submittedName>
        <fullName evidence="2">Uncharacterized protein</fullName>
    </submittedName>
</protein>
<dbReference type="EMBL" id="AZHB01000035">
    <property type="protein sequence ID" value="OAA53404.1"/>
    <property type="molecule type" value="Genomic_DNA"/>
</dbReference>
<evidence type="ECO:0000256" key="1">
    <source>
        <dbReference type="SAM" id="MobiDB-lite"/>
    </source>
</evidence>
<dbReference type="Proteomes" id="UP000076744">
    <property type="component" value="Unassembled WGS sequence"/>
</dbReference>
<sequence>MPLDTGRISQPDSSSSRRVPSEPSFTVHSQTRTFRDSPVPSDFRPTLPAGSSAGSRVGSHDDFIFPSPVSPFSLQEQSLYGFPSVALPPASASTIYQPDNRDDDDDDYDDDTQAQPDDDWQPPDDEAPDAELSMPPYACGHAGCHKSFRRPHPAPGAVADRER</sequence>
<dbReference type="RefSeq" id="XP_018700437.1">
    <property type="nucleotide sequence ID" value="XM_018852360.1"/>
</dbReference>
<organism evidence="2 3">
    <name type="scientific">Cordyceps fumosorosea (strain ARSEF 2679)</name>
    <name type="common">Isaria fumosorosea</name>
    <dbReference type="NCBI Taxonomy" id="1081104"/>
    <lineage>
        <taxon>Eukaryota</taxon>
        <taxon>Fungi</taxon>
        <taxon>Dikarya</taxon>
        <taxon>Ascomycota</taxon>
        <taxon>Pezizomycotina</taxon>
        <taxon>Sordariomycetes</taxon>
        <taxon>Hypocreomycetidae</taxon>
        <taxon>Hypocreales</taxon>
        <taxon>Cordycipitaceae</taxon>
        <taxon>Cordyceps</taxon>
    </lineage>
</organism>
<accession>A0A167LRA8</accession>
<dbReference type="GeneID" id="30025049"/>
<dbReference type="AlphaFoldDB" id="A0A167LRA8"/>
<name>A0A167LRA8_CORFA</name>
<feature type="compositionally biased region" description="Acidic residues" evidence="1">
    <location>
        <begin position="101"/>
        <end position="129"/>
    </location>
</feature>
<feature type="region of interest" description="Disordered" evidence="1">
    <location>
        <begin position="1"/>
        <end position="70"/>
    </location>
</feature>
<evidence type="ECO:0000313" key="2">
    <source>
        <dbReference type="EMBL" id="OAA53404.1"/>
    </source>
</evidence>
<keyword evidence="3" id="KW-1185">Reference proteome</keyword>
<gene>
    <name evidence="2" type="ORF">ISF_08757</name>
</gene>
<feature type="compositionally biased region" description="Low complexity" evidence="1">
    <location>
        <begin position="7"/>
        <end position="24"/>
    </location>
</feature>